<reference evidence="1 2" key="1">
    <citation type="submission" date="2016-10" db="EMBL/GenBank/DDBJ databases">
        <authorList>
            <person name="Varghese N."/>
            <person name="Submissions S."/>
        </authorList>
    </citation>
    <scope>NUCLEOTIDE SEQUENCE [LARGE SCALE GENOMIC DNA]</scope>
    <source>
        <strain evidence="1 2">DSM 13796</strain>
    </source>
</reference>
<dbReference type="Proteomes" id="UP000182762">
    <property type="component" value="Unassembled WGS sequence"/>
</dbReference>
<gene>
    <name evidence="1" type="ORF">SAMN02745910_01204</name>
</gene>
<proteinExistence type="predicted"/>
<dbReference type="InterPro" id="IPR025551">
    <property type="entry name" value="WapI/YxiJ-like"/>
</dbReference>
<dbReference type="EMBL" id="FOXX01000002">
    <property type="protein sequence ID" value="SFQ38573.1"/>
    <property type="molecule type" value="Genomic_DNA"/>
</dbReference>
<sequence length="130" mass="15560">MPPIENAVIYERLKEINKELYDPFPYEETKNIKKDFKERLTSEACFNADLNTYMMNIVGSVNYVLRGKGTKIPERQMNALSLTFFEAFPQYSFLENKMNQYPLFYREYTRNEEARRLILRYVENEGVLSK</sequence>
<protein>
    <submittedName>
        <fullName evidence="1">YxiJ-like protein</fullName>
    </submittedName>
</protein>
<accession>A0A1I5Y2Z9</accession>
<organism evidence="1 2">
    <name type="scientific">Priestia endophytica DSM 13796</name>
    <dbReference type="NCBI Taxonomy" id="1121089"/>
    <lineage>
        <taxon>Bacteria</taxon>
        <taxon>Bacillati</taxon>
        <taxon>Bacillota</taxon>
        <taxon>Bacilli</taxon>
        <taxon>Bacillales</taxon>
        <taxon>Bacillaceae</taxon>
        <taxon>Priestia</taxon>
    </lineage>
</organism>
<evidence type="ECO:0000313" key="2">
    <source>
        <dbReference type="Proteomes" id="UP000182762"/>
    </source>
</evidence>
<keyword evidence="2" id="KW-1185">Reference proteome</keyword>
<evidence type="ECO:0000313" key="1">
    <source>
        <dbReference type="EMBL" id="SFQ38573.1"/>
    </source>
</evidence>
<dbReference type="Pfam" id="PF14176">
    <property type="entry name" value="YxiJ"/>
    <property type="match status" value="1"/>
</dbReference>
<name>A0A1I5Y2Z9_9BACI</name>
<dbReference type="GeneID" id="93709929"/>
<dbReference type="RefSeq" id="WP_061803635.1">
    <property type="nucleotide sequence ID" value="NZ_FOXX01000002.1"/>
</dbReference>
<comment type="caution">
    <text evidence="1">The sequence shown here is derived from an EMBL/GenBank/DDBJ whole genome shotgun (WGS) entry which is preliminary data.</text>
</comment>